<gene>
    <name evidence="2" type="ORF">KQI82_13080</name>
</gene>
<dbReference type="PANTHER" id="PTHR45138:SF9">
    <property type="entry name" value="DIGUANYLATE CYCLASE DGCM-RELATED"/>
    <property type="match status" value="1"/>
</dbReference>
<dbReference type="GO" id="GO:0052621">
    <property type="term" value="F:diguanylate cyclase activity"/>
    <property type="evidence" value="ECO:0007669"/>
    <property type="project" value="UniProtKB-EC"/>
</dbReference>
<dbReference type="Proteomes" id="UP000787672">
    <property type="component" value="Unassembled WGS sequence"/>
</dbReference>
<keyword evidence="2" id="KW-0808">Transferase</keyword>
<dbReference type="Pfam" id="PF00990">
    <property type="entry name" value="GGDEF"/>
    <property type="match status" value="1"/>
</dbReference>
<feature type="domain" description="GGDEF" evidence="1">
    <location>
        <begin position="45"/>
        <end position="177"/>
    </location>
</feature>
<keyword evidence="3" id="KW-1185">Reference proteome</keyword>
<protein>
    <submittedName>
        <fullName evidence="2">Diguanylate cyclase</fullName>
        <ecNumber evidence="2">2.7.7.65</ecNumber>
    </submittedName>
</protein>
<dbReference type="InterPro" id="IPR000160">
    <property type="entry name" value="GGDEF_dom"/>
</dbReference>
<accession>A0ABS6FC30</accession>
<dbReference type="NCBIfam" id="TIGR00254">
    <property type="entry name" value="GGDEF"/>
    <property type="match status" value="1"/>
</dbReference>
<keyword evidence="2" id="KW-0548">Nucleotidyltransferase</keyword>
<organism evidence="2 3">
    <name type="scientific">Dysosmobacter acutus</name>
    <dbReference type="NCBI Taxonomy" id="2841504"/>
    <lineage>
        <taxon>Bacteria</taxon>
        <taxon>Bacillati</taxon>
        <taxon>Bacillota</taxon>
        <taxon>Clostridia</taxon>
        <taxon>Eubacteriales</taxon>
        <taxon>Oscillospiraceae</taxon>
        <taxon>Dysosmobacter</taxon>
    </lineage>
</organism>
<proteinExistence type="predicted"/>
<dbReference type="PROSITE" id="PS50887">
    <property type="entry name" value="GGDEF"/>
    <property type="match status" value="1"/>
</dbReference>
<dbReference type="RefSeq" id="WP_216633161.1">
    <property type="nucleotide sequence ID" value="NZ_JAHLQN010000001.1"/>
</dbReference>
<dbReference type="CDD" id="cd01949">
    <property type="entry name" value="GGDEF"/>
    <property type="match status" value="1"/>
</dbReference>
<reference evidence="2 3" key="1">
    <citation type="submission" date="2021-06" db="EMBL/GenBank/DDBJ databases">
        <authorList>
            <person name="Sun Q."/>
            <person name="Li D."/>
        </authorList>
    </citation>
    <scope>NUCLEOTIDE SEQUENCE [LARGE SCALE GENOMIC DNA]</scope>
    <source>
        <strain evidence="2 3">MSJ-2</strain>
    </source>
</reference>
<dbReference type="EC" id="2.7.7.65" evidence="2"/>
<dbReference type="PANTHER" id="PTHR45138">
    <property type="entry name" value="REGULATORY COMPONENTS OF SENSORY TRANSDUCTION SYSTEM"/>
    <property type="match status" value="1"/>
</dbReference>
<dbReference type="SMART" id="SM00267">
    <property type="entry name" value="GGDEF"/>
    <property type="match status" value="1"/>
</dbReference>
<evidence type="ECO:0000259" key="1">
    <source>
        <dbReference type="PROSITE" id="PS50887"/>
    </source>
</evidence>
<evidence type="ECO:0000313" key="3">
    <source>
        <dbReference type="Proteomes" id="UP000787672"/>
    </source>
</evidence>
<evidence type="ECO:0000313" key="2">
    <source>
        <dbReference type="EMBL" id="MBU5627839.1"/>
    </source>
</evidence>
<sequence length="329" mass="38302">MQQELSKLKQENERLEQLAHLDWLTGICNRGYTEECVDGLLSSRQTGVLLMLDVDRFKQVNDRYGHITGDRLLEKIAEKLRTMVFRTDILGRVGGDEFVIFMPIGQEERFVEERCVQIRDRLRFVELDGQEFQLSVTVAGALAEQGDDYQTLFDRADQILLEKKRSRKRLPTLSVQEHKGMIKKGIAIDMERIREELSEQETIPGAYCQDYETFKSIYRFVERRMRRVNMPVCILLFTLTDGKGEFPDLHQREAQMRVLQEGIQSSLRAGDVFTQYTSCQFLVMVSDSDPEQAERIAERISDAFYRTLDLWSGSLLHHCYPMRPRQGGK</sequence>
<comment type="caution">
    <text evidence="2">The sequence shown here is derived from an EMBL/GenBank/DDBJ whole genome shotgun (WGS) entry which is preliminary data.</text>
</comment>
<name>A0ABS6FC30_9FIRM</name>
<dbReference type="EMBL" id="JAHLQN010000001">
    <property type="protein sequence ID" value="MBU5627839.1"/>
    <property type="molecule type" value="Genomic_DNA"/>
</dbReference>
<dbReference type="InterPro" id="IPR050469">
    <property type="entry name" value="Diguanylate_Cyclase"/>
</dbReference>